<evidence type="ECO:0000256" key="6">
    <source>
        <dbReference type="ARBA" id="ARBA00022989"/>
    </source>
</evidence>
<dbReference type="Pfam" id="PF07565">
    <property type="entry name" value="Band_3_cyto"/>
    <property type="match status" value="1"/>
</dbReference>
<keyword evidence="13" id="KW-1185">Reference proteome</keyword>
<feature type="region of interest" description="Disordered" evidence="10">
    <location>
        <begin position="401"/>
        <end position="445"/>
    </location>
</feature>
<dbReference type="GeneID" id="103551662"/>
<evidence type="ECO:0000256" key="5">
    <source>
        <dbReference type="ARBA" id="ARBA00022692"/>
    </source>
</evidence>
<protein>
    <recommendedName>
        <fullName evidence="9">Anion exchange protein</fullName>
    </recommendedName>
</protein>
<feature type="region of interest" description="Disordered" evidence="10">
    <location>
        <begin position="254"/>
        <end position="280"/>
    </location>
</feature>
<dbReference type="PRINTS" id="PR01232">
    <property type="entry name" value="NAHCO3TRSPRT"/>
</dbReference>
<dbReference type="InterPro" id="IPR016152">
    <property type="entry name" value="PTrfase/Anion_transptr"/>
</dbReference>
<name>A0ABM4KZ95_EQUPR</name>
<feature type="transmembrane region" description="Helical" evidence="9">
    <location>
        <begin position="886"/>
        <end position="917"/>
    </location>
</feature>
<keyword evidence="7 9" id="KW-0406">Ion transport</keyword>
<feature type="transmembrane region" description="Helical" evidence="9">
    <location>
        <begin position="510"/>
        <end position="529"/>
    </location>
</feature>
<evidence type="ECO:0000256" key="8">
    <source>
        <dbReference type="ARBA" id="ARBA00023136"/>
    </source>
</evidence>
<feature type="transmembrane region" description="Helical" evidence="9">
    <location>
        <begin position="734"/>
        <end position="751"/>
    </location>
</feature>
<keyword evidence="6 9" id="KW-1133">Transmembrane helix</keyword>
<feature type="compositionally biased region" description="Polar residues" evidence="10">
    <location>
        <begin position="1011"/>
        <end position="1024"/>
    </location>
</feature>
<evidence type="ECO:0000256" key="2">
    <source>
        <dbReference type="ARBA" id="ARBA00010993"/>
    </source>
</evidence>
<feature type="transmembrane region" description="Helical" evidence="9">
    <location>
        <begin position="782"/>
        <end position="801"/>
    </location>
</feature>
<dbReference type="Proteomes" id="UP001652662">
    <property type="component" value="Chromosome 15"/>
</dbReference>
<sequence>MEADGAGEQMRPLLTRVTRRGHDEEAVVDLGKTSSTVNTKFEKEELESHRAVYIGVHVPFSKESRRRHRHRGHKHHHRRRKDKESDKEDGRESPSYDTPSQRVQFILGTEDDDEEHIPHDLFTEMDELCYRDGEEYEWKETARWLKFEEDVEDGGDRWSKPYVATLSLHSLFELRSCILNGTVMLDMRASTLDEIADMVLDNMIASGQLDESIRENVREALLKRHHHQNEKRFTSRIPLVRSFADIGILASPQSAPGNLDNSKSGEIKGNGSGGSRENSTVDFSKVDMNFMRKIPSGAEASNVLVGEVDFLERPIIAFVRLAPAVLLSGLTEVPVPTRFLFLLLGPAGKAPQYHEIGRSIATLMTDEIFHDVAYKAKDRNDLLSGIDEFLDQVTVLPPGEWDPSIRIEPPKSVPSQEKRKIPVFPNGSAPSSGETPKEAAHHAGPELQRTGRLFGGLILDIKRKAPFFLSDFKDALSLQCLASILFLYCACMSPVITFGGLLGEATEGRISAIESLFGASLTGIAYSLFAGQPLTILGSTGPVLVFEKILFKFCRDYHLSYLSLRTSIGLWTSFLCIVLVATDASSLVCYITRFTEEAFAALICIIFIYEALEKLFHLREIYAFNMHNNLDELTSYSCVCNEPPNPSNETLKMWKEKNVTAHDISWGNLTVSECKTFHGVFVGSACSLHGPYIPDVLFWCVILFFTTFFLSSFLKQFKTKRYFPTKVRSTISDFAVFLTIVIMVAIDYLVGVPSPKLHVPEKFEPTDPNRGWIISPLGENPWWTLLIAAIPALLCTILIFMDQQITAVIINRKEHKLKKGAGYHLDLLMFIPMPVLYGVFLYMGVSSLKGIQFFDRIKLFGMPAKHQPDLIYLRYVPLWKVHIFTVIQLTCLVLLWVIKASAAAVVFPMMVLALVFVRKLMDLCFTKRELSWLDDLMPESKKKKEDDKKKKEKEEAERMLQADDDTVHLPFEGGSLLQIPVKALKYSVDPSVVNISDEMAKTAQWKALSMNTENAKVTRSNTSPEKPVSGKINFEDEPTKKYMDAETSL</sequence>
<evidence type="ECO:0000313" key="14">
    <source>
        <dbReference type="RefSeq" id="XP_070433510.1"/>
    </source>
</evidence>
<feature type="compositionally biased region" description="Basic and acidic residues" evidence="10">
    <location>
        <begin position="435"/>
        <end position="444"/>
    </location>
</feature>
<evidence type="ECO:0000256" key="1">
    <source>
        <dbReference type="ARBA" id="ARBA00004554"/>
    </source>
</evidence>
<feature type="transmembrane region" description="Helical" evidence="9">
    <location>
        <begin position="568"/>
        <end position="591"/>
    </location>
</feature>
<comment type="caution">
    <text evidence="9">Lacks conserved residue(s) required for the propagation of feature annotation.</text>
</comment>
<feature type="compositionally biased region" description="Basic and acidic residues" evidence="10">
    <location>
        <begin position="82"/>
        <end position="94"/>
    </location>
</feature>
<dbReference type="InterPro" id="IPR013769">
    <property type="entry name" value="Band3_cytoplasmic_dom"/>
</dbReference>
<keyword evidence="8 9" id="KW-0472">Membrane</keyword>
<evidence type="ECO:0000313" key="13">
    <source>
        <dbReference type="Proteomes" id="UP001652662"/>
    </source>
</evidence>
<feature type="compositionally biased region" description="Basic and acidic residues" evidence="10">
    <location>
        <begin position="1033"/>
        <end position="1049"/>
    </location>
</feature>
<organism evidence="13 14">
    <name type="scientific">Equus przewalskii</name>
    <name type="common">Przewalski's horse</name>
    <name type="synonym">Equus caballus przewalskii</name>
    <dbReference type="NCBI Taxonomy" id="9798"/>
    <lineage>
        <taxon>Eukaryota</taxon>
        <taxon>Metazoa</taxon>
        <taxon>Chordata</taxon>
        <taxon>Craniata</taxon>
        <taxon>Vertebrata</taxon>
        <taxon>Euteleostomi</taxon>
        <taxon>Mammalia</taxon>
        <taxon>Eutheria</taxon>
        <taxon>Laurasiatheria</taxon>
        <taxon>Perissodactyla</taxon>
        <taxon>Equidae</taxon>
        <taxon>Equus</taxon>
    </lineage>
</organism>
<evidence type="ECO:0000259" key="12">
    <source>
        <dbReference type="Pfam" id="PF07565"/>
    </source>
</evidence>
<dbReference type="Gene3D" id="3.40.930.10">
    <property type="entry name" value="Mannitol-specific EII, Chain A"/>
    <property type="match status" value="1"/>
</dbReference>
<feature type="region of interest" description="Disordered" evidence="10">
    <location>
        <begin position="62"/>
        <end position="102"/>
    </location>
</feature>
<evidence type="ECO:0000256" key="4">
    <source>
        <dbReference type="ARBA" id="ARBA00022475"/>
    </source>
</evidence>
<comment type="subcellular location">
    <subcellularLocation>
        <location evidence="1">Basolateral cell membrane</location>
        <topology evidence="1">Multi-pass membrane protein</topology>
    </subcellularLocation>
    <subcellularLocation>
        <location evidence="9">Membrane</location>
        <topology evidence="9">Multi-pass membrane protein</topology>
    </subcellularLocation>
</comment>
<feature type="compositionally biased region" description="Basic residues" evidence="10">
    <location>
        <begin position="64"/>
        <end position="81"/>
    </location>
</feature>
<dbReference type="SUPFAM" id="SSF55804">
    <property type="entry name" value="Phoshotransferase/anion transport protein"/>
    <property type="match status" value="1"/>
</dbReference>
<feature type="region of interest" description="Disordered" evidence="10">
    <location>
        <begin position="1011"/>
        <end position="1049"/>
    </location>
</feature>
<evidence type="ECO:0000256" key="9">
    <source>
        <dbReference type="RuleBase" id="RU362035"/>
    </source>
</evidence>
<evidence type="ECO:0000256" key="10">
    <source>
        <dbReference type="SAM" id="MobiDB-lite"/>
    </source>
</evidence>
<keyword evidence="5 9" id="KW-0812">Transmembrane</keyword>
<feature type="region of interest" description="Disordered" evidence="10">
    <location>
        <begin position="1"/>
        <end position="33"/>
    </location>
</feature>
<dbReference type="InterPro" id="IPR003020">
    <property type="entry name" value="HCO3_transpt_euk"/>
</dbReference>
<dbReference type="PANTHER" id="PTHR11453">
    <property type="entry name" value="ANION EXCHANGE PROTEIN"/>
    <property type="match status" value="1"/>
</dbReference>
<dbReference type="PANTHER" id="PTHR11453:SF105">
    <property type="entry name" value="SODIUM BICARBONATE COTRANSPORTER 3"/>
    <property type="match status" value="1"/>
</dbReference>
<dbReference type="Gene3D" id="1.10.287.570">
    <property type="entry name" value="Helical hairpin bin"/>
    <property type="match status" value="1"/>
</dbReference>
<feature type="transmembrane region" description="Helical" evidence="9">
    <location>
        <begin position="822"/>
        <end position="845"/>
    </location>
</feature>
<feature type="transmembrane region" description="Helical" evidence="9">
    <location>
        <begin position="598"/>
        <end position="616"/>
    </location>
</feature>
<dbReference type="InterPro" id="IPR011531">
    <property type="entry name" value="HCO3_transpt-like_TM_dom"/>
</dbReference>
<dbReference type="RefSeq" id="XP_070433510.1">
    <property type="nucleotide sequence ID" value="XM_070577409.1"/>
</dbReference>
<feature type="transmembrane region" description="Helical" evidence="9">
    <location>
        <begin position="481"/>
        <end position="503"/>
    </location>
</feature>
<proteinExistence type="inferred from homology"/>
<dbReference type="NCBIfam" id="TIGR00834">
    <property type="entry name" value="ae"/>
    <property type="match status" value="1"/>
</dbReference>
<dbReference type="PRINTS" id="PR01231">
    <property type="entry name" value="HCO3TRNSPORT"/>
</dbReference>
<feature type="domain" description="Bicarbonate transporter-like transmembrane" evidence="11">
    <location>
        <begin position="452"/>
        <end position="829"/>
    </location>
</feature>
<dbReference type="Pfam" id="PF00955">
    <property type="entry name" value="HCO3_cotransp"/>
    <property type="match status" value="1"/>
</dbReference>
<feature type="compositionally biased region" description="Polar residues" evidence="10">
    <location>
        <begin position="254"/>
        <end position="264"/>
    </location>
</feature>
<evidence type="ECO:0000256" key="3">
    <source>
        <dbReference type="ARBA" id="ARBA00022448"/>
    </source>
</evidence>
<dbReference type="InterPro" id="IPR003024">
    <property type="entry name" value="Na/HCO3_transpt"/>
</dbReference>
<evidence type="ECO:0000259" key="11">
    <source>
        <dbReference type="Pfam" id="PF00955"/>
    </source>
</evidence>
<evidence type="ECO:0000256" key="7">
    <source>
        <dbReference type="ARBA" id="ARBA00023065"/>
    </source>
</evidence>
<comment type="similarity">
    <text evidence="2 9">Belongs to the anion exchanger (TC 2.A.31) family.</text>
</comment>
<feature type="domain" description="Band 3 cytoplasmic" evidence="12">
    <location>
        <begin position="119"/>
        <end position="403"/>
    </location>
</feature>
<gene>
    <name evidence="14" type="primary">SLC4A7</name>
</gene>
<accession>A0ABM4KZ95</accession>
<reference evidence="14" key="1">
    <citation type="submission" date="2025-08" db="UniProtKB">
        <authorList>
            <consortium name="RefSeq"/>
        </authorList>
    </citation>
    <scope>IDENTIFICATION</scope>
    <source>
        <tissue evidence="14">Blood</tissue>
    </source>
</reference>
<keyword evidence="3 9" id="KW-0813">Transport</keyword>
<keyword evidence="4" id="KW-1003">Cell membrane</keyword>
<feature type="transmembrane region" description="Helical" evidence="9">
    <location>
        <begin position="696"/>
        <end position="714"/>
    </location>
</feature>